<evidence type="ECO:0000256" key="1">
    <source>
        <dbReference type="ARBA" id="ARBA00022729"/>
    </source>
</evidence>
<dbReference type="PANTHER" id="PTHR30006">
    <property type="entry name" value="THIAMINE-BINDING PERIPLASMIC PROTEIN-RELATED"/>
    <property type="match status" value="1"/>
</dbReference>
<organism evidence="3 4">
    <name type="scientific">Pelagibacterium lacus</name>
    <dbReference type="NCBI Taxonomy" id="2282655"/>
    <lineage>
        <taxon>Bacteria</taxon>
        <taxon>Pseudomonadati</taxon>
        <taxon>Pseudomonadota</taxon>
        <taxon>Alphaproteobacteria</taxon>
        <taxon>Hyphomicrobiales</taxon>
        <taxon>Devosiaceae</taxon>
        <taxon>Pelagibacterium</taxon>
    </lineage>
</organism>
<dbReference type="PANTHER" id="PTHR30006:SF24">
    <property type="entry name" value="SLL0237 PROTEIN"/>
    <property type="match status" value="1"/>
</dbReference>
<evidence type="ECO:0000313" key="4">
    <source>
        <dbReference type="Proteomes" id="UP000253759"/>
    </source>
</evidence>
<sequence>MKPNRTGRCFAAAIAALMLAGTSPLAVAQEEFDLDALIAAARAEPPITIYDSTGKIVDMAEAFSSTYGVQATGVKVSATAQFEQVTREAQAGNVQGDVALITDTPAAVAQLLPQGYVESWLPPDMADTIPAQFQSPLAITTNANVFAYNTEVHESCQVTNMWQLTDPEWEGRFAMVDPLTKGTYPDWFNQMQTYADDQVAQAYEDYYGTPLVTDQPSATAAWVVALAESGPLVTDGDDAIAEAVGVPGQADPFVGLLSSAKFRDNADSGYVLGLCTDLRPWVGWSYTKLGLIASGTDSPNAARLFIHYVLTEDGIMPQMVDGKIPTNTDIAMPDDEPSGLMAVHDLVFGYDSATALEDWDARQDWQDLWMVHLKR</sequence>
<reference evidence="4" key="1">
    <citation type="submission" date="2018-07" db="EMBL/GenBank/DDBJ databases">
        <authorList>
            <person name="Liu B.-T."/>
            <person name="Du Z."/>
        </authorList>
    </citation>
    <scope>NUCLEOTIDE SEQUENCE [LARGE SCALE GENOMIC DNA]</scope>
    <source>
        <strain evidence="4">XYN52</strain>
    </source>
</reference>
<protein>
    <submittedName>
        <fullName evidence="3">ABC transporter substrate-binding protein</fullName>
    </submittedName>
</protein>
<dbReference type="Proteomes" id="UP000253759">
    <property type="component" value="Unassembled WGS sequence"/>
</dbReference>
<accession>A0A369W0Z2</accession>
<evidence type="ECO:0000313" key="3">
    <source>
        <dbReference type="EMBL" id="RDE08344.1"/>
    </source>
</evidence>
<dbReference type="Gene3D" id="3.40.190.10">
    <property type="entry name" value="Periplasmic binding protein-like II"/>
    <property type="match status" value="2"/>
</dbReference>
<dbReference type="OrthoDB" id="8673316at2"/>
<feature type="chain" id="PRO_5016961496" evidence="2">
    <location>
        <begin position="29"/>
        <end position="375"/>
    </location>
</feature>
<dbReference type="SUPFAM" id="SSF53850">
    <property type="entry name" value="Periplasmic binding protein-like II"/>
    <property type="match status" value="1"/>
</dbReference>
<dbReference type="Pfam" id="PF13531">
    <property type="entry name" value="SBP_bac_11"/>
    <property type="match status" value="1"/>
</dbReference>
<keyword evidence="1 2" id="KW-0732">Signal</keyword>
<name>A0A369W0Z2_9HYPH</name>
<gene>
    <name evidence="3" type="ORF">DVH29_12095</name>
</gene>
<evidence type="ECO:0000256" key="2">
    <source>
        <dbReference type="SAM" id="SignalP"/>
    </source>
</evidence>
<dbReference type="EMBL" id="QQNH01000018">
    <property type="protein sequence ID" value="RDE08344.1"/>
    <property type="molecule type" value="Genomic_DNA"/>
</dbReference>
<keyword evidence="4" id="KW-1185">Reference proteome</keyword>
<dbReference type="RefSeq" id="WP_114646438.1">
    <property type="nucleotide sequence ID" value="NZ_QQNH01000018.1"/>
</dbReference>
<comment type="caution">
    <text evidence="3">The sequence shown here is derived from an EMBL/GenBank/DDBJ whole genome shotgun (WGS) entry which is preliminary data.</text>
</comment>
<dbReference type="AlphaFoldDB" id="A0A369W0Z2"/>
<proteinExistence type="predicted"/>
<feature type="signal peptide" evidence="2">
    <location>
        <begin position="1"/>
        <end position="28"/>
    </location>
</feature>